<evidence type="ECO:0000313" key="4">
    <source>
        <dbReference type="EMBL" id="XCI29721.1"/>
    </source>
</evidence>
<sequence>MENGNIIPFSRGADFYYARANNSYLKNNMDEAIFYLKRATQIEPDNLINLFNLASMLSEVEKFEDSNKILKKIIKEDKENNMPECWYYLAYNYGQTDKYKKVKSCLDKYLKLAPEGEYASQSEEILSNIRNFQYEFEAKDQKELQKVERVCAEGVELVEKNKFNEAIEVFEKAIALNSKFIAPRNNIALCYFYKGDVDRAIQSTEDVLNLDPENIYALCNLATFYHEDGNEIGLKNILNRLSMLDPMHTDEELKLGLTYGSLGKHNWAYAMFSAIIEEEPRNFQIVYFSAVAAFNMKKYKLASKHFKRLHELEPQNPYTELYQNYIEDIFAGQSSFEPISYEIKLPYKSVMDIIKKLSSSVENVGELMNDKKLIEGLNWALTKEASMTKVVVDLILSMDNSALHRLLIDFVYNVQVKYEDRNYAFCEMVDNSISFADKANWPKKIKAQVFTSKQQEVLEVTLHYLQKEFSLAQVYAAQTLWSEYVKENRPIIKKVELWAASLIILVVAETSKNVKQNKEDVLEYFSANPKGVSTKIKELKKGLKVF</sequence>
<dbReference type="PANTHER" id="PTHR45586">
    <property type="entry name" value="TPR REPEAT-CONTAINING PROTEIN PA4667"/>
    <property type="match status" value="1"/>
</dbReference>
<dbReference type="AlphaFoldDB" id="A0AAU8HWF0"/>
<accession>A0AAU8HWF0</accession>
<protein>
    <submittedName>
        <fullName evidence="4">Tetratricopeptide repeat protein</fullName>
    </submittedName>
</protein>
<reference evidence="4" key="1">
    <citation type="journal article" date="2018" name="Antonie Van Leeuwenhoek">
        <title>Proteinivorax hydrogeniformans sp. nov., an anaerobic, haloalkaliphilic bacterium fermenting proteinaceous compounds with high hydrogen production.</title>
        <authorList>
            <person name="Boltyanskaya Y."/>
            <person name="Detkova E."/>
            <person name="Pimenov N."/>
            <person name="Kevbrin V."/>
        </authorList>
    </citation>
    <scope>NUCLEOTIDE SEQUENCE</scope>
    <source>
        <strain evidence="4">Z-710</strain>
    </source>
</reference>
<dbReference type="EMBL" id="CP159485">
    <property type="protein sequence ID" value="XCI29721.1"/>
    <property type="molecule type" value="Genomic_DNA"/>
</dbReference>
<dbReference type="SMART" id="SM00028">
    <property type="entry name" value="TPR"/>
    <property type="match status" value="6"/>
</dbReference>
<feature type="repeat" description="TPR" evidence="3">
    <location>
        <begin position="13"/>
        <end position="46"/>
    </location>
</feature>
<organism evidence="4">
    <name type="scientific">Proteinivorax hydrogeniformans</name>
    <dbReference type="NCBI Taxonomy" id="1826727"/>
    <lineage>
        <taxon>Bacteria</taxon>
        <taxon>Bacillati</taxon>
        <taxon>Bacillota</taxon>
        <taxon>Clostridia</taxon>
        <taxon>Eubacteriales</taxon>
        <taxon>Proteinivoracaceae</taxon>
        <taxon>Proteinivorax</taxon>
    </lineage>
</organism>
<keyword evidence="1" id="KW-0677">Repeat</keyword>
<dbReference type="SUPFAM" id="SSF48452">
    <property type="entry name" value="TPR-like"/>
    <property type="match status" value="2"/>
</dbReference>
<feature type="repeat" description="TPR" evidence="3">
    <location>
        <begin position="147"/>
        <end position="180"/>
    </location>
</feature>
<gene>
    <name evidence="4" type="ORF">PRVXH_001063</name>
</gene>
<dbReference type="Gene3D" id="1.25.40.10">
    <property type="entry name" value="Tetratricopeptide repeat domain"/>
    <property type="match status" value="3"/>
</dbReference>
<dbReference type="InterPro" id="IPR011990">
    <property type="entry name" value="TPR-like_helical_dom_sf"/>
</dbReference>
<dbReference type="PANTHER" id="PTHR45586:SF1">
    <property type="entry name" value="LIPOPOLYSACCHARIDE ASSEMBLY PROTEIN B"/>
    <property type="match status" value="1"/>
</dbReference>
<dbReference type="PROSITE" id="PS50005">
    <property type="entry name" value="TPR"/>
    <property type="match status" value="3"/>
</dbReference>
<dbReference type="InterPro" id="IPR051012">
    <property type="entry name" value="CellSynth/LPSAsmb/PSIAsmb"/>
</dbReference>
<dbReference type="InterPro" id="IPR019734">
    <property type="entry name" value="TPR_rpt"/>
</dbReference>
<name>A0AAU8HWF0_9FIRM</name>
<dbReference type="Pfam" id="PF13181">
    <property type="entry name" value="TPR_8"/>
    <property type="match status" value="1"/>
</dbReference>
<dbReference type="RefSeq" id="WP_353894268.1">
    <property type="nucleotide sequence ID" value="NZ_CP159485.1"/>
</dbReference>
<keyword evidence="2 3" id="KW-0802">TPR repeat</keyword>
<dbReference type="Pfam" id="PF13432">
    <property type="entry name" value="TPR_16"/>
    <property type="match status" value="1"/>
</dbReference>
<evidence type="ECO:0000256" key="2">
    <source>
        <dbReference type="ARBA" id="ARBA00022803"/>
    </source>
</evidence>
<evidence type="ECO:0000256" key="3">
    <source>
        <dbReference type="PROSITE-ProRule" id="PRU00339"/>
    </source>
</evidence>
<proteinExistence type="predicted"/>
<reference evidence="4" key="2">
    <citation type="submission" date="2024-06" db="EMBL/GenBank/DDBJ databases">
        <authorList>
            <person name="Petrova K.O."/>
            <person name="Toshchakov S.V."/>
            <person name="Boltjanskaja Y.V."/>
            <person name="Kevbrin V.V."/>
        </authorList>
    </citation>
    <scope>NUCLEOTIDE SEQUENCE</scope>
    <source>
        <strain evidence="4">Z-710</strain>
    </source>
</reference>
<feature type="repeat" description="TPR" evidence="3">
    <location>
        <begin position="181"/>
        <end position="214"/>
    </location>
</feature>
<evidence type="ECO:0000256" key="1">
    <source>
        <dbReference type="ARBA" id="ARBA00022737"/>
    </source>
</evidence>